<reference evidence="3 4" key="1">
    <citation type="submission" date="2014-08" db="EMBL/GenBank/DDBJ databases">
        <title>Complete genome sequence of Corynebacterium phocae M408/89/1(T)(=DSM 44612(T)), isolated from the common seal (Phoca vitulina).</title>
        <authorList>
            <person name="Ruckert C."/>
            <person name="Albersmeier A."/>
            <person name="Winkler A."/>
            <person name="Kalinowski J."/>
        </authorList>
    </citation>
    <scope>NUCLEOTIDE SEQUENCE [LARGE SCALE GENOMIC DNA]</scope>
    <source>
        <strain evidence="3 4">M408/89/1</strain>
    </source>
</reference>
<dbReference type="RefSeq" id="WP_075736017.1">
    <property type="nucleotide sequence ID" value="NZ_CP009249.1"/>
</dbReference>
<evidence type="ECO:0000313" key="3">
    <source>
        <dbReference type="EMBL" id="APT93433.1"/>
    </source>
</evidence>
<dbReference type="EMBL" id="CP009249">
    <property type="protein sequence ID" value="APT93433.1"/>
    <property type="molecule type" value="Genomic_DNA"/>
</dbReference>
<sequence length="343" mass="36333">MTTFSTLRTATAVNTALVAAAASGVFLAAYGLTSTGGLPANTAQPTTSAAAGTLASGSAAAPVQLVSFTDATSGDCVTWDQNDKGTVSNFQKVSCEQPHRFEVASREDLAVYPTSEFGQQSPLPSLERQAELREELCQGATLKYLDGKYDPTGKFSIAPILPPEKSWVNGDRTMLCGLQTTDASGLPLITEGKVAAADQANIAAPGACRMVDERQTLRTVDCSEPHQLETVAVINLREQFPDRFPSPDEQNDFLNGVCTRASEDYLGGEENLYQSTLSPYWGSVLESSWAGGTYSVNCSLMHVNPETSSFSTIVGSAKGGRAALNINGAPPTEQPVRNPLRQP</sequence>
<dbReference type="Proteomes" id="UP000185491">
    <property type="component" value="Chromosome"/>
</dbReference>
<feature type="domain" description="Septum formation-related" evidence="2">
    <location>
        <begin position="74"/>
        <end position="298"/>
    </location>
</feature>
<proteinExistence type="predicted"/>
<dbReference type="InterPro" id="IPR026004">
    <property type="entry name" value="Septum_form"/>
</dbReference>
<organism evidence="3 4">
    <name type="scientific">Corynebacterium phocae</name>
    <dbReference type="NCBI Taxonomy" id="161895"/>
    <lineage>
        <taxon>Bacteria</taxon>
        <taxon>Bacillati</taxon>
        <taxon>Actinomycetota</taxon>
        <taxon>Actinomycetes</taxon>
        <taxon>Mycobacteriales</taxon>
        <taxon>Corynebacteriaceae</taxon>
        <taxon>Corynebacterium</taxon>
    </lineage>
</organism>
<gene>
    <name evidence="3" type="ORF">CPHO_11630</name>
</gene>
<feature type="transmembrane region" description="Helical" evidence="1">
    <location>
        <begin position="12"/>
        <end position="32"/>
    </location>
</feature>
<evidence type="ECO:0000259" key="2">
    <source>
        <dbReference type="Pfam" id="PF13845"/>
    </source>
</evidence>
<protein>
    <recommendedName>
        <fullName evidence="2">Septum formation-related domain-containing protein</fullName>
    </recommendedName>
</protein>
<name>A0A1L7D615_9CORY</name>
<dbReference type="KEGG" id="cpho:CPHO_11630"/>
<keyword evidence="4" id="KW-1185">Reference proteome</keyword>
<dbReference type="Pfam" id="PF13845">
    <property type="entry name" value="Septum_form"/>
    <property type="match status" value="1"/>
</dbReference>
<evidence type="ECO:0000256" key="1">
    <source>
        <dbReference type="SAM" id="Phobius"/>
    </source>
</evidence>
<keyword evidence="1" id="KW-1133">Transmembrane helix</keyword>
<evidence type="ECO:0000313" key="4">
    <source>
        <dbReference type="Proteomes" id="UP000185491"/>
    </source>
</evidence>
<keyword evidence="1" id="KW-0812">Transmembrane</keyword>
<dbReference type="OrthoDB" id="4266126at2"/>
<dbReference type="AlphaFoldDB" id="A0A1L7D615"/>
<dbReference type="STRING" id="161895.CPHO_11630"/>
<keyword evidence="1" id="KW-0472">Membrane</keyword>
<accession>A0A1L7D615</accession>